<dbReference type="Pfam" id="PF23202">
    <property type="entry name" value="PAH_ZNF598"/>
    <property type="match status" value="1"/>
</dbReference>
<feature type="domain" description="ZNF598/HEL2 PAH" evidence="1">
    <location>
        <begin position="38"/>
        <end position="92"/>
    </location>
</feature>
<organism evidence="2 3">
    <name type="scientific">Mycena maculata</name>
    <dbReference type="NCBI Taxonomy" id="230809"/>
    <lineage>
        <taxon>Eukaryota</taxon>
        <taxon>Fungi</taxon>
        <taxon>Dikarya</taxon>
        <taxon>Basidiomycota</taxon>
        <taxon>Agaricomycotina</taxon>
        <taxon>Agaricomycetes</taxon>
        <taxon>Agaricomycetidae</taxon>
        <taxon>Agaricales</taxon>
        <taxon>Marasmiineae</taxon>
        <taxon>Mycenaceae</taxon>
        <taxon>Mycena</taxon>
    </lineage>
</organism>
<keyword evidence="3" id="KW-1185">Reference proteome</keyword>
<dbReference type="AlphaFoldDB" id="A0AAD7NFP2"/>
<accession>A0AAD7NFP2</accession>
<evidence type="ECO:0000313" key="2">
    <source>
        <dbReference type="EMBL" id="KAJ7758836.1"/>
    </source>
</evidence>
<reference evidence="2" key="1">
    <citation type="submission" date="2023-03" db="EMBL/GenBank/DDBJ databases">
        <title>Massive genome expansion in bonnet fungi (Mycena s.s.) driven by repeated elements and novel gene families across ecological guilds.</title>
        <authorList>
            <consortium name="Lawrence Berkeley National Laboratory"/>
            <person name="Harder C.B."/>
            <person name="Miyauchi S."/>
            <person name="Viragh M."/>
            <person name="Kuo A."/>
            <person name="Thoen E."/>
            <person name="Andreopoulos B."/>
            <person name="Lu D."/>
            <person name="Skrede I."/>
            <person name="Drula E."/>
            <person name="Henrissat B."/>
            <person name="Morin E."/>
            <person name="Kohler A."/>
            <person name="Barry K."/>
            <person name="LaButti K."/>
            <person name="Morin E."/>
            <person name="Salamov A."/>
            <person name="Lipzen A."/>
            <person name="Mereny Z."/>
            <person name="Hegedus B."/>
            <person name="Baldrian P."/>
            <person name="Stursova M."/>
            <person name="Weitz H."/>
            <person name="Taylor A."/>
            <person name="Grigoriev I.V."/>
            <person name="Nagy L.G."/>
            <person name="Martin F."/>
            <person name="Kauserud H."/>
        </authorList>
    </citation>
    <scope>NUCLEOTIDE SEQUENCE</scope>
    <source>
        <strain evidence="2">CBHHK188m</strain>
    </source>
</reference>
<evidence type="ECO:0000313" key="3">
    <source>
        <dbReference type="Proteomes" id="UP001215280"/>
    </source>
</evidence>
<sequence length="107" mass="12150">MSTQVDIIHPMSIIGHYARFKFSDERTVVVDLSKYECAAIRSFRAAESSVRDLISTLWSVVDARMESAASIVNAFVDLLEEGEQREVVLAAWPRPGPRMGRARRLRR</sequence>
<dbReference type="EMBL" id="JARJLG010000054">
    <property type="protein sequence ID" value="KAJ7758836.1"/>
    <property type="molecule type" value="Genomic_DNA"/>
</dbReference>
<comment type="caution">
    <text evidence="2">The sequence shown here is derived from an EMBL/GenBank/DDBJ whole genome shotgun (WGS) entry which is preliminary data.</text>
</comment>
<name>A0AAD7NFP2_9AGAR</name>
<evidence type="ECO:0000259" key="1">
    <source>
        <dbReference type="Pfam" id="PF23202"/>
    </source>
</evidence>
<gene>
    <name evidence="2" type="ORF">DFH07DRAFT_958234</name>
</gene>
<proteinExistence type="predicted"/>
<dbReference type="InterPro" id="IPR057634">
    <property type="entry name" value="PAH_ZNF598/HEL2"/>
</dbReference>
<protein>
    <recommendedName>
        <fullName evidence="1">ZNF598/HEL2 PAH domain-containing protein</fullName>
    </recommendedName>
</protein>
<dbReference type="Proteomes" id="UP001215280">
    <property type="component" value="Unassembled WGS sequence"/>
</dbReference>